<organism evidence="2 3">
    <name type="scientific">Dactylonectria macrodidyma</name>
    <dbReference type="NCBI Taxonomy" id="307937"/>
    <lineage>
        <taxon>Eukaryota</taxon>
        <taxon>Fungi</taxon>
        <taxon>Dikarya</taxon>
        <taxon>Ascomycota</taxon>
        <taxon>Pezizomycotina</taxon>
        <taxon>Sordariomycetes</taxon>
        <taxon>Hypocreomycetidae</taxon>
        <taxon>Hypocreales</taxon>
        <taxon>Nectriaceae</taxon>
        <taxon>Dactylonectria</taxon>
    </lineage>
</organism>
<evidence type="ECO:0000256" key="1">
    <source>
        <dbReference type="SAM" id="MobiDB-lite"/>
    </source>
</evidence>
<comment type="caution">
    <text evidence="2">The sequence shown here is derived from an EMBL/GenBank/DDBJ whole genome shotgun (WGS) entry which is preliminary data.</text>
</comment>
<reference evidence="2" key="1">
    <citation type="journal article" date="2021" name="Nat. Commun.">
        <title>Genetic determinants of endophytism in the Arabidopsis root mycobiome.</title>
        <authorList>
            <person name="Mesny F."/>
            <person name="Miyauchi S."/>
            <person name="Thiergart T."/>
            <person name="Pickel B."/>
            <person name="Atanasova L."/>
            <person name="Karlsson M."/>
            <person name="Huettel B."/>
            <person name="Barry K.W."/>
            <person name="Haridas S."/>
            <person name="Chen C."/>
            <person name="Bauer D."/>
            <person name="Andreopoulos W."/>
            <person name="Pangilinan J."/>
            <person name="LaButti K."/>
            <person name="Riley R."/>
            <person name="Lipzen A."/>
            <person name="Clum A."/>
            <person name="Drula E."/>
            <person name="Henrissat B."/>
            <person name="Kohler A."/>
            <person name="Grigoriev I.V."/>
            <person name="Martin F.M."/>
            <person name="Hacquard S."/>
        </authorList>
    </citation>
    <scope>NUCLEOTIDE SEQUENCE</scope>
    <source>
        <strain evidence="2">MPI-CAGE-AT-0147</strain>
    </source>
</reference>
<dbReference type="AlphaFoldDB" id="A0A9P9F995"/>
<feature type="compositionally biased region" description="Pro residues" evidence="1">
    <location>
        <begin position="69"/>
        <end position="83"/>
    </location>
</feature>
<dbReference type="OrthoDB" id="5294021at2759"/>
<keyword evidence="3" id="KW-1185">Reference proteome</keyword>
<dbReference type="EMBL" id="JAGMUV010000005">
    <property type="protein sequence ID" value="KAH7156080.1"/>
    <property type="molecule type" value="Genomic_DNA"/>
</dbReference>
<feature type="compositionally biased region" description="Acidic residues" evidence="1">
    <location>
        <begin position="26"/>
        <end position="37"/>
    </location>
</feature>
<sequence>MSDSHITDDWLEVESAASVMSLDSLPSDDEVQVDDDDHAPILPAKPSPPASAPAKKAPPPAYSPAKEPSLPPPVYPTQSPPLPAESMAIPHPPASDALEPRAPWSFTDPLSEPDIYSATDADYYYKSLCAASISLDATIEKATQLGASRVSTLSFLKSACEDLAKHIGDLKPILAVYAERWQAKGSGMAAGEMPVNASLLEWITTLRTQLHNAQTEMNRIRNPPRHDPRLEAEDSRHLSAKQIPLYLNVALAGCTEALEDTLTTIEEFMPIFKADFDESQTRWMSMPPKETENLNPTPSLKRSRPDFPHPDITRIRRELYSLKDQVRRGHVFLTTIYETIPRPPLPEAPAVLETMDSIIEAISTILTNHASEWIESGYSTSRKIVIPYHEFVALDPDMIHDITGHLQELQDQLEVGEDQLVGQHSPEVVRNHQLVLLTECGQLGEIVSILDLLKSLLLGRDSPTHV</sequence>
<accession>A0A9P9F995</accession>
<evidence type="ECO:0000313" key="2">
    <source>
        <dbReference type="EMBL" id="KAH7156080.1"/>
    </source>
</evidence>
<feature type="compositionally biased region" description="Pro residues" evidence="1">
    <location>
        <begin position="43"/>
        <end position="62"/>
    </location>
</feature>
<feature type="region of interest" description="Disordered" evidence="1">
    <location>
        <begin position="287"/>
        <end position="308"/>
    </location>
</feature>
<feature type="region of interest" description="Disordered" evidence="1">
    <location>
        <begin position="21"/>
        <end position="99"/>
    </location>
</feature>
<name>A0A9P9F995_9HYPO</name>
<proteinExistence type="predicted"/>
<evidence type="ECO:0000313" key="3">
    <source>
        <dbReference type="Proteomes" id="UP000738349"/>
    </source>
</evidence>
<protein>
    <submittedName>
        <fullName evidence="2">Uncharacterized protein</fullName>
    </submittedName>
</protein>
<dbReference type="Proteomes" id="UP000738349">
    <property type="component" value="Unassembled WGS sequence"/>
</dbReference>
<gene>
    <name evidence="2" type="ORF">EDB81DRAFT_647028</name>
</gene>